<dbReference type="InterPro" id="IPR000237">
    <property type="entry name" value="GRIP_dom"/>
</dbReference>
<protein>
    <submittedName>
        <fullName evidence="1">GRIP domain-containing protein</fullName>
    </submittedName>
</protein>
<evidence type="ECO:0000313" key="2">
    <source>
        <dbReference type="Proteomes" id="UP000076408"/>
    </source>
</evidence>
<dbReference type="Proteomes" id="UP000076408">
    <property type="component" value="Unassembled WGS sequence"/>
</dbReference>
<dbReference type="VEuPathDB" id="VectorBase:ASTE002246"/>
<sequence length="96" mass="10538">MGPTTLCTDLARVRFDLWVCVDPGPHCTHGLFKPALTEPISSFKSFVTLSNGDERSRLVPVLNTILKLSPEETQKLQNVAKGSDPSARGWTGLLWS</sequence>
<reference evidence="1" key="2">
    <citation type="submission" date="2020-05" db="UniProtKB">
        <authorList>
            <consortium name="EnsemblMetazoa"/>
        </authorList>
    </citation>
    <scope>IDENTIFICATION</scope>
    <source>
        <strain evidence="1">Indian</strain>
    </source>
</reference>
<evidence type="ECO:0000313" key="1">
    <source>
        <dbReference type="EnsemblMetazoa" id="ASTEI09325-PA"/>
    </source>
</evidence>
<dbReference type="AlphaFoldDB" id="A0A182YLI9"/>
<reference evidence="2" key="1">
    <citation type="journal article" date="2014" name="Genome Biol.">
        <title>Genome analysis of a major urban malaria vector mosquito, Anopheles stephensi.</title>
        <authorList>
            <person name="Jiang X."/>
            <person name="Peery A."/>
            <person name="Hall A.B."/>
            <person name="Sharma A."/>
            <person name="Chen X.G."/>
            <person name="Waterhouse R.M."/>
            <person name="Komissarov A."/>
            <person name="Riehle M.M."/>
            <person name="Shouche Y."/>
            <person name="Sharakhova M.V."/>
            <person name="Lawson D."/>
            <person name="Pakpour N."/>
            <person name="Arensburger P."/>
            <person name="Davidson V.L."/>
            <person name="Eiglmeier K."/>
            <person name="Emrich S."/>
            <person name="George P."/>
            <person name="Kennedy R.C."/>
            <person name="Mane S.P."/>
            <person name="Maslen G."/>
            <person name="Oringanje C."/>
            <person name="Qi Y."/>
            <person name="Settlage R."/>
            <person name="Tojo M."/>
            <person name="Tubio J.M."/>
            <person name="Unger M.F."/>
            <person name="Wang B."/>
            <person name="Vernick K.D."/>
            <person name="Ribeiro J.M."/>
            <person name="James A.A."/>
            <person name="Michel K."/>
            <person name="Riehle M.A."/>
            <person name="Luckhart S."/>
            <person name="Sharakhov I.V."/>
            <person name="Tu Z."/>
        </authorList>
    </citation>
    <scope>NUCLEOTIDE SEQUENCE [LARGE SCALE GENOMIC DNA]</scope>
    <source>
        <strain evidence="2">Indian</strain>
    </source>
</reference>
<keyword evidence="2" id="KW-1185">Reference proteome</keyword>
<dbReference type="SMART" id="SM00755">
    <property type="entry name" value="Grip"/>
    <property type="match status" value="1"/>
</dbReference>
<proteinExistence type="predicted"/>
<dbReference type="STRING" id="30069.A0A182YLI9"/>
<dbReference type="EnsemblMetazoa" id="ASTEI09325-RA">
    <property type="protein sequence ID" value="ASTEI09325-PA"/>
    <property type="gene ID" value="ASTEI09325"/>
</dbReference>
<name>A0A182YLI9_ANOST</name>
<dbReference type="VEuPathDB" id="VectorBase:ASTEI20_037539"/>
<dbReference type="Pfam" id="PF01465">
    <property type="entry name" value="GRIP"/>
    <property type="match status" value="1"/>
</dbReference>
<accession>A0A182YLI9</accession>
<organism evidence="1 2">
    <name type="scientific">Anopheles stephensi</name>
    <name type="common">Indo-Pakistan malaria mosquito</name>
    <dbReference type="NCBI Taxonomy" id="30069"/>
    <lineage>
        <taxon>Eukaryota</taxon>
        <taxon>Metazoa</taxon>
        <taxon>Ecdysozoa</taxon>
        <taxon>Arthropoda</taxon>
        <taxon>Hexapoda</taxon>
        <taxon>Insecta</taxon>
        <taxon>Pterygota</taxon>
        <taxon>Neoptera</taxon>
        <taxon>Endopterygota</taxon>
        <taxon>Diptera</taxon>
        <taxon>Nematocera</taxon>
        <taxon>Culicoidea</taxon>
        <taxon>Culicidae</taxon>
        <taxon>Anophelinae</taxon>
        <taxon>Anopheles</taxon>
    </lineage>
</organism>
<dbReference type="VEuPathDB" id="VectorBase:ASTEI09325"/>